<protein>
    <recommendedName>
        <fullName evidence="1">Stage 0 sporulation protein A homolog</fullName>
    </recommendedName>
</protein>
<organism evidence="9 10">
    <name type="scientific">Blautia obeum</name>
    <dbReference type="NCBI Taxonomy" id="40520"/>
    <lineage>
        <taxon>Bacteria</taxon>
        <taxon>Bacillati</taxon>
        <taxon>Bacillota</taxon>
        <taxon>Clostridia</taxon>
        <taxon>Lachnospirales</taxon>
        <taxon>Lachnospiraceae</taxon>
        <taxon>Blautia</taxon>
    </lineage>
</organism>
<name>A0A173XM30_9FIRM</name>
<proteinExistence type="predicted"/>
<evidence type="ECO:0000313" key="10">
    <source>
        <dbReference type="Proteomes" id="UP000095447"/>
    </source>
</evidence>
<gene>
    <name evidence="9" type="primary">btr_2</name>
    <name evidence="9" type="ORF">ERS852395_00587</name>
</gene>
<dbReference type="GO" id="GO:0000160">
    <property type="term" value="P:phosphorelay signal transduction system"/>
    <property type="evidence" value="ECO:0007669"/>
    <property type="project" value="InterPro"/>
</dbReference>
<dbReference type="InterPro" id="IPR018062">
    <property type="entry name" value="HTH_AraC-typ_CS"/>
</dbReference>
<keyword evidence="3" id="KW-0238">DNA-binding</keyword>
<dbReference type="Gene3D" id="1.10.10.60">
    <property type="entry name" value="Homeodomain-like"/>
    <property type="match status" value="2"/>
</dbReference>
<dbReference type="AlphaFoldDB" id="A0A173XM30"/>
<accession>A0A173XM30</accession>
<dbReference type="Pfam" id="PF12833">
    <property type="entry name" value="HTH_18"/>
    <property type="match status" value="1"/>
</dbReference>
<dbReference type="PANTHER" id="PTHR43280">
    <property type="entry name" value="ARAC-FAMILY TRANSCRIPTIONAL REGULATOR"/>
    <property type="match status" value="1"/>
</dbReference>
<dbReference type="InterPro" id="IPR011006">
    <property type="entry name" value="CheY-like_superfamily"/>
</dbReference>
<keyword evidence="4" id="KW-0804">Transcription</keyword>
<keyword evidence="2" id="KW-0805">Transcription regulation</keyword>
<dbReference type="PANTHER" id="PTHR43280:SF2">
    <property type="entry name" value="HTH-TYPE TRANSCRIPTIONAL REGULATOR EXSA"/>
    <property type="match status" value="1"/>
</dbReference>
<dbReference type="InterPro" id="IPR041522">
    <property type="entry name" value="CdaR_GGDEF"/>
</dbReference>
<feature type="modified residue" description="4-aspartylphosphate" evidence="6">
    <location>
        <position position="55"/>
    </location>
</feature>
<dbReference type="Proteomes" id="UP000095447">
    <property type="component" value="Unassembled WGS sequence"/>
</dbReference>
<evidence type="ECO:0000313" key="9">
    <source>
        <dbReference type="EMBL" id="CUN52764.1"/>
    </source>
</evidence>
<dbReference type="GO" id="GO:0043565">
    <property type="term" value="F:sequence-specific DNA binding"/>
    <property type="evidence" value="ECO:0007669"/>
    <property type="project" value="InterPro"/>
</dbReference>
<dbReference type="GO" id="GO:0003700">
    <property type="term" value="F:DNA-binding transcription factor activity"/>
    <property type="evidence" value="ECO:0007669"/>
    <property type="project" value="InterPro"/>
</dbReference>
<dbReference type="Pfam" id="PF00072">
    <property type="entry name" value="Response_reg"/>
    <property type="match status" value="1"/>
</dbReference>
<dbReference type="PROSITE" id="PS01124">
    <property type="entry name" value="HTH_ARAC_FAMILY_2"/>
    <property type="match status" value="1"/>
</dbReference>
<dbReference type="PROSITE" id="PS50110">
    <property type="entry name" value="RESPONSE_REGULATORY"/>
    <property type="match status" value="1"/>
</dbReference>
<evidence type="ECO:0000259" key="8">
    <source>
        <dbReference type="PROSITE" id="PS50110"/>
    </source>
</evidence>
<dbReference type="SUPFAM" id="SSF46689">
    <property type="entry name" value="Homeodomain-like"/>
    <property type="match status" value="2"/>
</dbReference>
<dbReference type="Pfam" id="PF17853">
    <property type="entry name" value="GGDEF_2"/>
    <property type="match status" value="1"/>
</dbReference>
<evidence type="ECO:0000256" key="5">
    <source>
        <dbReference type="ARBA" id="ARBA00024867"/>
    </source>
</evidence>
<feature type="domain" description="Response regulatory" evidence="8">
    <location>
        <begin position="3"/>
        <end position="120"/>
    </location>
</feature>
<dbReference type="SUPFAM" id="SSF52172">
    <property type="entry name" value="CheY-like"/>
    <property type="match status" value="1"/>
</dbReference>
<dbReference type="Gene3D" id="3.40.50.2300">
    <property type="match status" value="1"/>
</dbReference>
<dbReference type="PRINTS" id="PR00032">
    <property type="entry name" value="HTHARAC"/>
</dbReference>
<dbReference type="InterPro" id="IPR001789">
    <property type="entry name" value="Sig_transdc_resp-reg_receiver"/>
</dbReference>
<evidence type="ECO:0000256" key="3">
    <source>
        <dbReference type="ARBA" id="ARBA00023125"/>
    </source>
</evidence>
<evidence type="ECO:0000256" key="1">
    <source>
        <dbReference type="ARBA" id="ARBA00018672"/>
    </source>
</evidence>
<dbReference type="InterPro" id="IPR020449">
    <property type="entry name" value="Tscrpt_reg_AraC-type_HTH"/>
</dbReference>
<sequence>MYRILLADDEGIMLESLKKIIETEYGNECEIHCAKSGRVVVEMAQAYPPDICFMDIQMPGISGIQAIREIQKFNSSAVFVIITAYDKFNYAKEAVNLGVQEFLTKPVNKKVILETCAKMMTKVDQIRQKRSDDLLIREKLETVVPMIESGYINNILLQDDFVTYQDNYTQLLDIRQKYGYMMVIEFGDSMENGVLSNAVGASVKANKFYSTFREIAQGFFECLVGPIMGNRIVLLVPYENAKEDYEDRVAIVTRARNMVHKFENRIDSMFRCGIGRVKELGSVKESFKEAVVALRESISHVVHIEDVPAAQKYDGEYPRDLEIRYQKRILEKDAAGAMNCAEGFFEWMHSQQAVTREDIEIKILEMVMNAERRAFFAGTLKYNVNSRRSYIRELQSCTDIENLKKWFLDKTREICTKLENSKEKEAGSIIDRAKEYINENFRRDISLDDVSREVDISPYYFSKLFKQETGKNFIEYLTEIRLKNARELLQDSRLSIKEICAQSGYSDPNYFSRIFKKYEGVTPSEFRERLG</sequence>
<evidence type="ECO:0000256" key="6">
    <source>
        <dbReference type="PROSITE-ProRule" id="PRU00169"/>
    </source>
</evidence>
<dbReference type="SMART" id="SM00342">
    <property type="entry name" value="HTH_ARAC"/>
    <property type="match status" value="1"/>
</dbReference>
<comment type="function">
    <text evidence="5">May play the central regulatory role in sporulation. It may be an element of the effector pathway responsible for the activation of sporulation genes in response to nutritional stress. Spo0A may act in concert with spo0H (a sigma factor) to control the expression of some genes that are critical to the sporulation process.</text>
</comment>
<dbReference type="CDD" id="cd17536">
    <property type="entry name" value="REC_YesN-like"/>
    <property type="match status" value="1"/>
</dbReference>
<evidence type="ECO:0000259" key="7">
    <source>
        <dbReference type="PROSITE" id="PS01124"/>
    </source>
</evidence>
<evidence type="ECO:0000256" key="4">
    <source>
        <dbReference type="ARBA" id="ARBA00023163"/>
    </source>
</evidence>
<keyword evidence="6" id="KW-0597">Phosphoprotein</keyword>
<feature type="domain" description="HTH araC/xylS-type" evidence="7">
    <location>
        <begin position="431"/>
        <end position="529"/>
    </location>
</feature>
<dbReference type="InterPro" id="IPR018060">
    <property type="entry name" value="HTH_AraC"/>
</dbReference>
<dbReference type="SMART" id="SM00448">
    <property type="entry name" value="REC"/>
    <property type="match status" value="1"/>
</dbReference>
<dbReference type="EMBL" id="CYZA01000002">
    <property type="protein sequence ID" value="CUN52764.1"/>
    <property type="molecule type" value="Genomic_DNA"/>
</dbReference>
<reference evidence="9 10" key="1">
    <citation type="submission" date="2015-09" db="EMBL/GenBank/DDBJ databases">
        <authorList>
            <consortium name="Pathogen Informatics"/>
        </authorList>
    </citation>
    <scope>NUCLEOTIDE SEQUENCE [LARGE SCALE GENOMIC DNA]</scope>
    <source>
        <strain evidence="9 10">2789STDY5608838</strain>
    </source>
</reference>
<dbReference type="PROSITE" id="PS00041">
    <property type="entry name" value="HTH_ARAC_FAMILY_1"/>
    <property type="match status" value="1"/>
</dbReference>
<dbReference type="InterPro" id="IPR009057">
    <property type="entry name" value="Homeodomain-like_sf"/>
</dbReference>
<dbReference type="RefSeq" id="WP_055052672.1">
    <property type="nucleotide sequence ID" value="NZ_CYZA01000002.1"/>
</dbReference>
<evidence type="ECO:0000256" key="2">
    <source>
        <dbReference type="ARBA" id="ARBA00023015"/>
    </source>
</evidence>